<feature type="transmembrane region" description="Helical" evidence="1">
    <location>
        <begin position="41"/>
        <end position="65"/>
    </location>
</feature>
<protein>
    <submittedName>
        <fullName evidence="2">Uncharacterized protein</fullName>
    </submittedName>
</protein>
<name>A0A2H1L529_9MICO</name>
<sequence>MDMSFRAPTTAKGWISIGIIVLVLLSGIWPVIALFDANTLAFGLPLLMVWSIAVLFITTAAMVVINRITGDMGDVDPLDAAADAGEEA</sequence>
<gene>
    <name evidence="2" type="ORF">BJEO58_01605</name>
</gene>
<dbReference type="EMBL" id="FXZM01000007">
    <property type="protein sequence ID" value="SMY12011.1"/>
    <property type="molecule type" value="Genomic_DNA"/>
</dbReference>
<keyword evidence="1" id="KW-0812">Transmembrane</keyword>
<reference evidence="3" key="1">
    <citation type="submission" date="2017-03" db="EMBL/GenBank/DDBJ databases">
        <authorList>
            <person name="Monnet C."/>
        </authorList>
    </citation>
    <scope>NUCLEOTIDE SEQUENCE [LARGE SCALE GENOMIC DNA]</scope>
    <source>
        <strain evidence="3">SJ5-8</strain>
    </source>
</reference>
<evidence type="ECO:0000313" key="3">
    <source>
        <dbReference type="Proteomes" id="UP000234462"/>
    </source>
</evidence>
<accession>A0A2H1L529</accession>
<dbReference type="AlphaFoldDB" id="A0A2H1L529"/>
<keyword evidence="1" id="KW-1133">Transmembrane helix</keyword>
<keyword evidence="3" id="KW-1185">Reference proteome</keyword>
<dbReference type="RefSeq" id="WP_101588971.1">
    <property type="nucleotide sequence ID" value="NZ_FXZM01000007.1"/>
</dbReference>
<dbReference type="OrthoDB" id="2706710at2"/>
<keyword evidence="1" id="KW-0472">Membrane</keyword>
<dbReference type="Proteomes" id="UP000234462">
    <property type="component" value="Unassembled WGS sequence"/>
</dbReference>
<evidence type="ECO:0000256" key="1">
    <source>
        <dbReference type="SAM" id="Phobius"/>
    </source>
</evidence>
<feature type="transmembrane region" description="Helical" evidence="1">
    <location>
        <begin position="12"/>
        <end position="35"/>
    </location>
</feature>
<organism evidence="2 3">
    <name type="scientific">Brevibacterium jeotgali</name>
    <dbReference type="NCBI Taxonomy" id="1262550"/>
    <lineage>
        <taxon>Bacteria</taxon>
        <taxon>Bacillati</taxon>
        <taxon>Actinomycetota</taxon>
        <taxon>Actinomycetes</taxon>
        <taxon>Micrococcales</taxon>
        <taxon>Brevibacteriaceae</taxon>
        <taxon>Brevibacterium</taxon>
    </lineage>
</organism>
<evidence type="ECO:0000313" key="2">
    <source>
        <dbReference type="EMBL" id="SMY12011.1"/>
    </source>
</evidence>
<proteinExistence type="predicted"/>